<dbReference type="RefSeq" id="WP_076350461.1">
    <property type="nucleotide sequence ID" value="NZ_CP019082.1"/>
</dbReference>
<comment type="similarity">
    <text evidence="5">Belongs to the LipB family.</text>
</comment>
<dbReference type="SUPFAM" id="SSF55681">
    <property type="entry name" value="Class II aaRS and biotin synthetases"/>
    <property type="match status" value="1"/>
</dbReference>
<comment type="function">
    <text evidence="4 5">Catalyzes the transfer of endogenously produced octanoic acid from octanoyl-acyl-carrier-protein onto the lipoyl domains of lipoate-dependent enzymes. Lipoyl-ACP can also act as a substrate although octanoyl-ACP is likely to be the physiological substrate.</text>
</comment>
<dbReference type="PIRSF" id="PIRSF016262">
    <property type="entry name" value="LPLase"/>
    <property type="match status" value="1"/>
</dbReference>
<protein>
    <recommendedName>
        <fullName evidence="5">Octanoyltransferase</fullName>
        <ecNumber evidence="5">2.3.1.181</ecNumber>
    </recommendedName>
</protein>
<comment type="pathway">
    <text evidence="1 5">Protein modification; protein lipoylation via endogenous pathway; protein N(6)-(lipoyl)lysine from octanoyl-[acyl-carrier-protein]: step 1/2.</text>
</comment>
<evidence type="ECO:0000259" key="6">
    <source>
        <dbReference type="PROSITE" id="PS51733"/>
    </source>
</evidence>
<keyword evidence="8" id="KW-1185">Reference proteome</keyword>
<dbReference type="STRING" id="1387353.BSF38_05785"/>
<evidence type="ECO:0000256" key="4">
    <source>
        <dbReference type="ARBA" id="ARBA00024732"/>
    </source>
</evidence>
<accession>A0A1U7CZ75</accession>
<dbReference type="InterPro" id="IPR000544">
    <property type="entry name" value="Octanoyltransferase"/>
</dbReference>
<evidence type="ECO:0000256" key="1">
    <source>
        <dbReference type="ARBA" id="ARBA00004821"/>
    </source>
</evidence>
<name>A0A1U7CZ75_9BACT</name>
<proteinExistence type="inferred from homology"/>
<evidence type="ECO:0000313" key="7">
    <source>
        <dbReference type="EMBL" id="APW64193.1"/>
    </source>
</evidence>
<dbReference type="Proteomes" id="UP000186309">
    <property type="component" value="Chromosome"/>
</dbReference>
<dbReference type="GO" id="GO:0009249">
    <property type="term" value="P:protein lipoylation"/>
    <property type="evidence" value="ECO:0007669"/>
    <property type="project" value="InterPro"/>
</dbReference>
<dbReference type="PANTHER" id="PTHR10993">
    <property type="entry name" value="OCTANOYLTRANSFERASE"/>
    <property type="match status" value="1"/>
</dbReference>
<evidence type="ECO:0000256" key="2">
    <source>
        <dbReference type="ARBA" id="ARBA00022679"/>
    </source>
</evidence>
<sequence>MTLEPPKPSLEVYLLGLVDFADVQKLQRRLVYEQGERDGATLIVCEHPPTLSVGRLGSRAHIARDDDALASMGIRMFWVNRGGGCVLHLPGQLACYLVLPLAVRDLSPMGYVAGLQDVLLQVLDEFELRGTVRHAPHGIFLGEARVASIGVAINRGIAYHGFTLNVGPYLDLFDVLSEPGSAGSFLRQTSMESRRQRPTLMSKVREALVRRTEAVFGLDRRHLYTHHPQLRRKVLSHVYAPSPG</sequence>
<comment type="catalytic activity">
    <reaction evidence="5">
        <text>octanoyl-[ACP] + L-lysyl-[protein] = N(6)-octanoyl-L-lysyl-[protein] + holo-[ACP] + H(+)</text>
        <dbReference type="Rhea" id="RHEA:17665"/>
        <dbReference type="Rhea" id="RHEA-COMP:9636"/>
        <dbReference type="Rhea" id="RHEA-COMP:9685"/>
        <dbReference type="Rhea" id="RHEA-COMP:9752"/>
        <dbReference type="Rhea" id="RHEA-COMP:9928"/>
        <dbReference type="ChEBI" id="CHEBI:15378"/>
        <dbReference type="ChEBI" id="CHEBI:29969"/>
        <dbReference type="ChEBI" id="CHEBI:64479"/>
        <dbReference type="ChEBI" id="CHEBI:78463"/>
        <dbReference type="ChEBI" id="CHEBI:78809"/>
        <dbReference type="EC" id="2.3.1.181"/>
    </reaction>
</comment>
<keyword evidence="2 5" id="KW-0808">Transferase</keyword>
<dbReference type="OrthoDB" id="9787061at2"/>
<gene>
    <name evidence="7" type="primary">lipB</name>
    <name evidence="7" type="ORF">BSF38_05785</name>
</gene>
<dbReference type="PROSITE" id="PS51733">
    <property type="entry name" value="BPL_LPL_CATALYTIC"/>
    <property type="match status" value="1"/>
</dbReference>
<dbReference type="EMBL" id="CP019082">
    <property type="protein sequence ID" value="APW64193.1"/>
    <property type="molecule type" value="Genomic_DNA"/>
</dbReference>
<evidence type="ECO:0000313" key="8">
    <source>
        <dbReference type="Proteomes" id="UP000186309"/>
    </source>
</evidence>
<evidence type="ECO:0000256" key="3">
    <source>
        <dbReference type="ARBA" id="ARBA00023315"/>
    </source>
</evidence>
<dbReference type="AlphaFoldDB" id="A0A1U7CZ75"/>
<dbReference type="InterPro" id="IPR045864">
    <property type="entry name" value="aa-tRNA-synth_II/BPL/LPL"/>
</dbReference>
<dbReference type="InterPro" id="IPR004143">
    <property type="entry name" value="BPL_LPL_catalytic"/>
</dbReference>
<dbReference type="EC" id="2.3.1.181" evidence="5"/>
<dbReference type="Gene3D" id="3.30.930.10">
    <property type="entry name" value="Bira Bifunctional Protein, Domain 2"/>
    <property type="match status" value="1"/>
</dbReference>
<dbReference type="UniPathway" id="UPA00538">
    <property type="reaction ID" value="UER00592"/>
</dbReference>
<reference evidence="8" key="1">
    <citation type="submission" date="2016-12" db="EMBL/GenBank/DDBJ databases">
        <title>Comparative genomics of four Isosphaeraceae planctomycetes: a common pool of plasmids and glycoside hydrolase genes.</title>
        <authorList>
            <person name="Ivanova A."/>
        </authorList>
    </citation>
    <scope>NUCLEOTIDE SEQUENCE [LARGE SCALE GENOMIC DNA]</scope>
    <source>
        <strain evidence="8">PX4</strain>
    </source>
</reference>
<dbReference type="KEGG" id="pbor:BSF38_05785"/>
<keyword evidence="3 5" id="KW-0012">Acyltransferase</keyword>
<dbReference type="PANTHER" id="PTHR10993:SF7">
    <property type="entry name" value="LIPOYLTRANSFERASE 2, MITOCHONDRIAL-RELATED"/>
    <property type="match status" value="1"/>
</dbReference>
<organism evidence="7 8">
    <name type="scientific">Paludisphaera borealis</name>
    <dbReference type="NCBI Taxonomy" id="1387353"/>
    <lineage>
        <taxon>Bacteria</taxon>
        <taxon>Pseudomonadati</taxon>
        <taxon>Planctomycetota</taxon>
        <taxon>Planctomycetia</taxon>
        <taxon>Isosphaerales</taxon>
        <taxon>Isosphaeraceae</taxon>
        <taxon>Paludisphaera</taxon>
    </lineage>
</organism>
<dbReference type="GO" id="GO:0033819">
    <property type="term" value="F:lipoyl(octanoyl) transferase activity"/>
    <property type="evidence" value="ECO:0007669"/>
    <property type="project" value="UniProtKB-EC"/>
</dbReference>
<dbReference type="Pfam" id="PF21948">
    <property type="entry name" value="LplA-B_cat"/>
    <property type="match status" value="1"/>
</dbReference>
<evidence type="ECO:0000256" key="5">
    <source>
        <dbReference type="PIRNR" id="PIRNR016262"/>
    </source>
</evidence>
<feature type="domain" description="BPL/LPL catalytic" evidence="6">
    <location>
        <begin position="36"/>
        <end position="220"/>
    </location>
</feature>